<comment type="subcellular location">
    <subcellularLocation>
        <location evidence="1">Cell outer membrane</location>
    </subcellularLocation>
</comment>
<protein>
    <submittedName>
        <fullName evidence="8">Outer membrane protein tolC</fullName>
    </submittedName>
</protein>
<evidence type="ECO:0000313" key="9">
    <source>
        <dbReference type="Proteomes" id="UP000255230"/>
    </source>
</evidence>
<dbReference type="InterPro" id="IPR051906">
    <property type="entry name" value="TolC-like"/>
</dbReference>
<keyword evidence="5" id="KW-0812">Transmembrane</keyword>
<keyword evidence="3" id="KW-0813">Transport</keyword>
<organism evidence="8 9">
    <name type="scientific">Faucicola osloensis</name>
    <name type="common">Moraxella osloensis</name>
    <dbReference type="NCBI Taxonomy" id="34062"/>
    <lineage>
        <taxon>Bacteria</taxon>
        <taxon>Pseudomonadati</taxon>
        <taxon>Pseudomonadota</taxon>
        <taxon>Gammaproteobacteria</taxon>
        <taxon>Moraxellales</taxon>
        <taxon>Moraxellaceae</taxon>
        <taxon>Faucicola</taxon>
    </lineage>
</organism>
<dbReference type="GO" id="GO:0009279">
    <property type="term" value="C:cell outer membrane"/>
    <property type="evidence" value="ECO:0007669"/>
    <property type="project" value="UniProtKB-SubCell"/>
</dbReference>
<dbReference type="SUPFAM" id="SSF56954">
    <property type="entry name" value="Outer membrane efflux proteins (OEP)"/>
    <property type="match status" value="1"/>
</dbReference>
<dbReference type="PANTHER" id="PTHR30026">
    <property type="entry name" value="OUTER MEMBRANE PROTEIN TOLC"/>
    <property type="match status" value="1"/>
</dbReference>
<keyword evidence="4" id="KW-1134">Transmembrane beta strand</keyword>
<name>A0A378QBZ8_FAUOS</name>
<comment type="similarity">
    <text evidence="2">Belongs to the outer membrane factor (OMF) (TC 1.B.17) family.</text>
</comment>
<reference evidence="8 9" key="1">
    <citation type="submission" date="2018-06" db="EMBL/GenBank/DDBJ databases">
        <authorList>
            <consortium name="Pathogen Informatics"/>
            <person name="Doyle S."/>
        </authorList>
    </citation>
    <scope>NUCLEOTIDE SEQUENCE [LARGE SCALE GENOMIC DNA]</scope>
    <source>
        <strain evidence="8 9">NCTC10465</strain>
    </source>
</reference>
<dbReference type="InterPro" id="IPR003423">
    <property type="entry name" value="OMP_efflux"/>
</dbReference>
<evidence type="ECO:0000256" key="1">
    <source>
        <dbReference type="ARBA" id="ARBA00004442"/>
    </source>
</evidence>
<dbReference type="GO" id="GO:0015288">
    <property type="term" value="F:porin activity"/>
    <property type="evidence" value="ECO:0007669"/>
    <property type="project" value="TreeGrafter"/>
</dbReference>
<dbReference type="AlphaFoldDB" id="A0A378QBZ8"/>
<evidence type="ECO:0000256" key="5">
    <source>
        <dbReference type="ARBA" id="ARBA00022692"/>
    </source>
</evidence>
<dbReference type="EMBL" id="UGPY01000001">
    <property type="protein sequence ID" value="STY98351.1"/>
    <property type="molecule type" value="Genomic_DNA"/>
</dbReference>
<dbReference type="Gene3D" id="1.20.1600.10">
    <property type="entry name" value="Outer membrane efflux proteins (OEP)"/>
    <property type="match status" value="1"/>
</dbReference>
<keyword evidence="6" id="KW-0472">Membrane</keyword>
<proteinExistence type="inferred from homology"/>
<dbReference type="RefSeq" id="WP_227713369.1">
    <property type="nucleotide sequence ID" value="NZ_CBCRZU010000008.1"/>
</dbReference>
<dbReference type="GO" id="GO:1990281">
    <property type="term" value="C:efflux pump complex"/>
    <property type="evidence" value="ECO:0007669"/>
    <property type="project" value="TreeGrafter"/>
</dbReference>
<evidence type="ECO:0000313" key="8">
    <source>
        <dbReference type="EMBL" id="STY98351.1"/>
    </source>
</evidence>
<evidence type="ECO:0000256" key="6">
    <source>
        <dbReference type="ARBA" id="ARBA00023136"/>
    </source>
</evidence>
<evidence type="ECO:0000256" key="7">
    <source>
        <dbReference type="ARBA" id="ARBA00023237"/>
    </source>
</evidence>
<accession>A0A378QBZ8</accession>
<gene>
    <name evidence="8" type="primary">tolC</name>
    <name evidence="8" type="ORF">NCTC10465_02161</name>
</gene>
<keyword evidence="9" id="KW-1185">Reference proteome</keyword>
<sequence>MVVENVVIIDMECIGLWNRKATGARWRLGAMAVSLIGSMSLSPAVMAKDLWELYSAAQRTNGNWAGQQYDYLATQKNVQLAFGDMLPQVGLQGSVKHNQFYPKDDNIPDTGNSVSQIGIGLRQALFRADKWANYEKAVLASQANDIQLLQQHQQLIEQISKAYLNVLRAEAMTDSLNAEFTALKAQNDMMQARLAQGVAARVDTEESRARLESVSASIANNDVAIVNAKQQLSLLTGQPINQLDSIKLPPDLNLVASQSIDNWMQQSQNNNLDIQLAQTQVAIANKQVDYLKANIYPRVDLVGNVGWQDYSHNNQSAIDGTNYSFGVEVDFPFYTGGRTRAGVEQGTLQAQAAKSRLAYVYQAAMTQTSQAYLNLVAQRATIKAQQTAVEANRRVAQASKTGYDLGVRSMVDTLLAERQYHVAKRDLINAYFDYLNAYIDLQKAAGNLTDDTVKVLDNQLI</sequence>
<dbReference type="GO" id="GO:0015562">
    <property type="term" value="F:efflux transmembrane transporter activity"/>
    <property type="evidence" value="ECO:0007669"/>
    <property type="project" value="InterPro"/>
</dbReference>
<dbReference type="PANTHER" id="PTHR30026:SF20">
    <property type="entry name" value="OUTER MEMBRANE PROTEIN TOLC"/>
    <property type="match status" value="1"/>
</dbReference>
<dbReference type="Pfam" id="PF02321">
    <property type="entry name" value="OEP"/>
    <property type="match status" value="2"/>
</dbReference>
<dbReference type="Proteomes" id="UP000255230">
    <property type="component" value="Unassembled WGS sequence"/>
</dbReference>
<evidence type="ECO:0000256" key="2">
    <source>
        <dbReference type="ARBA" id="ARBA00007613"/>
    </source>
</evidence>
<evidence type="ECO:0000256" key="3">
    <source>
        <dbReference type="ARBA" id="ARBA00022448"/>
    </source>
</evidence>
<evidence type="ECO:0000256" key="4">
    <source>
        <dbReference type="ARBA" id="ARBA00022452"/>
    </source>
</evidence>
<dbReference type="GeneID" id="35778750"/>
<keyword evidence="7" id="KW-0998">Cell outer membrane</keyword>